<dbReference type="AlphaFoldDB" id="A0A5A7QEG0"/>
<name>A0A5A7QEG0_STRAF</name>
<comment type="caution">
    <text evidence="1">The sequence shown here is derived from an EMBL/GenBank/DDBJ whole genome shotgun (WGS) entry which is preliminary data.</text>
</comment>
<dbReference type="EMBL" id="BKCP01006626">
    <property type="protein sequence ID" value="GER43434.1"/>
    <property type="molecule type" value="Genomic_DNA"/>
</dbReference>
<evidence type="ECO:0000313" key="1">
    <source>
        <dbReference type="EMBL" id="GER43434.1"/>
    </source>
</evidence>
<evidence type="ECO:0000313" key="2">
    <source>
        <dbReference type="Proteomes" id="UP000325081"/>
    </source>
</evidence>
<dbReference type="Proteomes" id="UP000325081">
    <property type="component" value="Unassembled WGS sequence"/>
</dbReference>
<proteinExistence type="predicted"/>
<organism evidence="1 2">
    <name type="scientific">Striga asiatica</name>
    <name type="common">Asiatic witchweed</name>
    <name type="synonym">Buchnera asiatica</name>
    <dbReference type="NCBI Taxonomy" id="4170"/>
    <lineage>
        <taxon>Eukaryota</taxon>
        <taxon>Viridiplantae</taxon>
        <taxon>Streptophyta</taxon>
        <taxon>Embryophyta</taxon>
        <taxon>Tracheophyta</taxon>
        <taxon>Spermatophyta</taxon>
        <taxon>Magnoliopsida</taxon>
        <taxon>eudicotyledons</taxon>
        <taxon>Gunneridae</taxon>
        <taxon>Pentapetalae</taxon>
        <taxon>asterids</taxon>
        <taxon>lamiids</taxon>
        <taxon>Lamiales</taxon>
        <taxon>Orobanchaceae</taxon>
        <taxon>Buchnereae</taxon>
        <taxon>Striga</taxon>
    </lineage>
</organism>
<protein>
    <submittedName>
        <fullName evidence="1">Cytochrome c</fullName>
    </submittedName>
</protein>
<keyword evidence="2" id="KW-1185">Reference proteome</keyword>
<feature type="non-terminal residue" evidence="1">
    <location>
        <position position="436"/>
    </location>
</feature>
<accession>A0A5A7QEG0</accession>
<gene>
    <name evidence="1" type="ORF">STAS_20287</name>
</gene>
<reference evidence="2" key="1">
    <citation type="journal article" date="2019" name="Curr. Biol.">
        <title>Genome Sequence of Striga asiatica Provides Insight into the Evolution of Plant Parasitism.</title>
        <authorList>
            <person name="Yoshida S."/>
            <person name="Kim S."/>
            <person name="Wafula E.K."/>
            <person name="Tanskanen J."/>
            <person name="Kim Y.M."/>
            <person name="Honaas L."/>
            <person name="Yang Z."/>
            <person name="Spallek T."/>
            <person name="Conn C.E."/>
            <person name="Ichihashi Y."/>
            <person name="Cheong K."/>
            <person name="Cui S."/>
            <person name="Der J.P."/>
            <person name="Gundlach H."/>
            <person name="Jiao Y."/>
            <person name="Hori C."/>
            <person name="Ishida J.K."/>
            <person name="Kasahara H."/>
            <person name="Kiba T."/>
            <person name="Kim M.S."/>
            <person name="Koo N."/>
            <person name="Laohavisit A."/>
            <person name="Lee Y.H."/>
            <person name="Lumba S."/>
            <person name="McCourt P."/>
            <person name="Mortimer J.C."/>
            <person name="Mutuku J.M."/>
            <person name="Nomura T."/>
            <person name="Sasaki-Sekimoto Y."/>
            <person name="Seto Y."/>
            <person name="Wang Y."/>
            <person name="Wakatake T."/>
            <person name="Sakakibara H."/>
            <person name="Demura T."/>
            <person name="Yamaguchi S."/>
            <person name="Yoneyama K."/>
            <person name="Manabe R.I."/>
            <person name="Nelson D.C."/>
            <person name="Schulman A.H."/>
            <person name="Timko M.P."/>
            <person name="dePamphilis C.W."/>
            <person name="Choi D."/>
            <person name="Shirasu K."/>
        </authorList>
    </citation>
    <scope>NUCLEOTIDE SEQUENCE [LARGE SCALE GENOMIC DNA]</scope>
    <source>
        <strain evidence="2">cv. UVA1</strain>
    </source>
</reference>
<sequence length="436" mass="50433">MLDVKQDPSFEPFLGWTEPLDVIRGTLCILFGYWNDKEFDRILTETRDKSCKLRLAAKEPAWTRIDMITDIRYPANLNGLKQALADKYGEESYFYKTAFKTIEGNKAYFEKKVTPSIHLLGPDAKGHEIDCMLVKWCVDDIFYLFDIGIREWTHWIYLSFQWRPSLKLRQAISDQVIRSSGPSARAIPSIKALATSRVFALDTDPSCNDLDYILGPLDYGVFSNQLSRILMSLLFPGLNLDDLFGRQSADNENKTVNWEEPTLYNYLLNHKKVTNKRKYAEHEDEDESESLGVPFYFQPLNPHAFDVFYECREGVLQFISIKSTIFISCLCSKILDMRGFLLIKSFYTPDMDILSTKVFKSLGDGVGDQKTSQRKSKELFSRSNFLEAVDESILESEFLVVPLEEYVTTKDAKDRMFEVKQDPSFEPFLGWTEPWD</sequence>